<dbReference type="InterPro" id="IPR003151">
    <property type="entry name" value="PIK-rel_kinase_FAT"/>
</dbReference>
<sequence length="495" mass="57826">IQELGNYTGDFGLITESSWRLSNFEIESDRSSFFNMLNLRKNCFDKKFYETFYLMYVNYDLNRIEELLKSATVEIGKIPRCSNKYFNMLQQIQVIVEMQEARHIFNFSKNNIENIKWVMKTWRERMPLSHYSIENWMVLCTWRYHIYNRISNLELSEISTKGMHDLARSLNCLGKTARRNRCYDLSHNSLSKVFMLSNIEVVDAFKKIEEELKCYLCEGKYLEGLELACGANIDYFTVKEKGKIFFYKGLFTYFIERDSMGVSNGVDGYRGVNVSGIPFSTNPYNNTYNNNPYSPTNNTSNNPYSPNNNTPIVNPYSPNNNPYSPNNNTPNNNPYSPTNNTPTNNPYSPNNNPYSPNNNTPNNNAYSPNNIPFTSHSPNTLYSSSSYTNSPNTPTTNPSYSNSPNTPYPNSPNTSYFNSKSEQLFLQSLQICPDVPECWYTYGIFMEKCYYECRRMGSREEYKREEIRPDIRPDIRREIKDNKDNKEYIKDNKDY</sequence>
<evidence type="ECO:0000313" key="3">
    <source>
        <dbReference type="EMBL" id="TBT97602.1"/>
    </source>
</evidence>
<dbReference type="EMBL" id="PITI01002806">
    <property type="protein sequence ID" value="TBT97602.1"/>
    <property type="molecule type" value="Genomic_DNA"/>
</dbReference>
<evidence type="ECO:0000259" key="2">
    <source>
        <dbReference type="Pfam" id="PF02259"/>
    </source>
</evidence>
<dbReference type="STRING" id="148818.A0A4Q9KS59"/>
<protein>
    <submittedName>
        <fullName evidence="3">FAT domain-containing protein</fullName>
    </submittedName>
</protein>
<dbReference type="VEuPathDB" id="MicrosporidiaDB:CWI36_2806p0010"/>
<dbReference type="VEuPathDB" id="MicrosporidiaDB:CWI39_0567p0010"/>
<comment type="caution">
    <text evidence="3">The sequence shown here is derived from an EMBL/GenBank/DDBJ whole genome shotgun (WGS) entry which is preliminary data.</text>
</comment>
<name>A0A4Q9KS59_9MICR</name>
<dbReference type="Pfam" id="PF02259">
    <property type="entry name" value="FAT"/>
    <property type="match status" value="1"/>
</dbReference>
<organism evidence="3 4">
    <name type="scientific">Hamiltosporidium magnivora</name>
    <dbReference type="NCBI Taxonomy" id="148818"/>
    <lineage>
        <taxon>Eukaryota</taxon>
        <taxon>Fungi</taxon>
        <taxon>Fungi incertae sedis</taxon>
        <taxon>Microsporidia</taxon>
        <taxon>Dubosqiidae</taxon>
        <taxon>Hamiltosporidium</taxon>
    </lineage>
</organism>
<feature type="compositionally biased region" description="Low complexity" evidence="1">
    <location>
        <begin position="280"/>
        <end position="405"/>
    </location>
</feature>
<feature type="domain" description="PIK-related kinase FAT" evidence="2">
    <location>
        <begin position="13"/>
        <end position="252"/>
    </location>
</feature>
<feature type="non-terminal residue" evidence="3">
    <location>
        <position position="1"/>
    </location>
</feature>
<dbReference type="AlphaFoldDB" id="A0A4Q9KS59"/>
<evidence type="ECO:0000313" key="4">
    <source>
        <dbReference type="Proteomes" id="UP000291404"/>
    </source>
</evidence>
<feature type="non-terminal residue" evidence="3">
    <location>
        <position position="495"/>
    </location>
</feature>
<feature type="region of interest" description="Disordered" evidence="1">
    <location>
        <begin position="280"/>
        <end position="414"/>
    </location>
</feature>
<evidence type="ECO:0000256" key="1">
    <source>
        <dbReference type="SAM" id="MobiDB-lite"/>
    </source>
</evidence>
<accession>A0A4Q9KS59</accession>
<keyword evidence="4" id="KW-1185">Reference proteome</keyword>
<reference evidence="3 4" key="1">
    <citation type="submission" date="2017-12" db="EMBL/GenBank/DDBJ databases">
        <authorList>
            <person name="Pombert J.-F."/>
            <person name="Haag K.L."/>
            <person name="Ebert D."/>
        </authorList>
    </citation>
    <scope>NUCLEOTIDE SEQUENCE [LARGE SCALE GENOMIC DNA]</scope>
    <source>
        <strain evidence="3">BE-OM-2</strain>
    </source>
</reference>
<dbReference type="Proteomes" id="UP000291404">
    <property type="component" value="Unassembled WGS sequence"/>
</dbReference>
<gene>
    <name evidence="3" type="ORF">CWI36_2806p0010</name>
</gene>
<proteinExistence type="predicted"/>